<comment type="function">
    <text evidence="13">Required for formation of the rod structure in the basal body of the flagellar apparatus. Together with FliI and FliH, may constitute the export apparatus of flagellin.</text>
</comment>
<feature type="transmembrane region" description="Helical" evidence="13">
    <location>
        <begin position="184"/>
        <end position="207"/>
    </location>
</feature>
<feature type="transmembrane region" description="Helical" evidence="13">
    <location>
        <begin position="124"/>
        <end position="147"/>
    </location>
</feature>
<keyword evidence="9 13" id="KW-0653">Protein transport</keyword>
<dbReference type="PANTHER" id="PTHR30531:SF12">
    <property type="entry name" value="FLAGELLAR BIOSYNTHETIC PROTEIN FLHB"/>
    <property type="match status" value="1"/>
</dbReference>
<dbReference type="EMBL" id="JAHXPT010000001">
    <property type="protein sequence ID" value="MBW6408546.1"/>
    <property type="molecule type" value="Genomic_DNA"/>
</dbReference>
<dbReference type="InterPro" id="IPR002010">
    <property type="entry name" value="T3SS_IM_R"/>
</dbReference>
<feature type="transmembrane region" description="Helical" evidence="13">
    <location>
        <begin position="291"/>
        <end position="312"/>
    </location>
</feature>
<evidence type="ECO:0000256" key="5">
    <source>
        <dbReference type="ARBA" id="ARBA00022448"/>
    </source>
</evidence>
<comment type="caution">
    <text evidence="14">The sequence shown here is derived from an EMBL/GenBank/DDBJ whole genome shotgun (WGS) entry which is preliminary data.</text>
</comment>
<evidence type="ECO:0000256" key="9">
    <source>
        <dbReference type="ARBA" id="ARBA00022927"/>
    </source>
</evidence>
<dbReference type="RefSeq" id="WP_219777609.1">
    <property type="nucleotide sequence ID" value="NZ_JAHXPT010000001.1"/>
</dbReference>
<evidence type="ECO:0000256" key="2">
    <source>
        <dbReference type="ARBA" id="ARBA00009772"/>
    </source>
</evidence>
<dbReference type="InterPro" id="IPR006136">
    <property type="entry name" value="FlhB"/>
</dbReference>
<evidence type="ECO:0000256" key="11">
    <source>
        <dbReference type="ARBA" id="ARBA00023136"/>
    </source>
</evidence>
<dbReference type="Pfam" id="PF01311">
    <property type="entry name" value="Bac_export_1"/>
    <property type="match status" value="1"/>
</dbReference>
<keyword evidence="10 13" id="KW-1133">Transmembrane helix</keyword>
<evidence type="ECO:0000256" key="7">
    <source>
        <dbReference type="ARBA" id="ARBA00022692"/>
    </source>
</evidence>
<comment type="subcellular location">
    <subcellularLocation>
        <location evidence="1">Cell membrane</location>
        <topology evidence="1">Multi-pass membrane protein</topology>
    </subcellularLocation>
</comment>
<keyword evidence="15" id="KW-1185">Reference proteome</keyword>
<feature type="transmembrane region" description="Helical" evidence="13">
    <location>
        <begin position="159"/>
        <end position="178"/>
    </location>
</feature>
<dbReference type="PANTHER" id="PTHR30531">
    <property type="entry name" value="FLAGELLAR BIOSYNTHETIC PROTEIN FLHB"/>
    <property type="match status" value="1"/>
</dbReference>
<evidence type="ECO:0000256" key="3">
    <source>
        <dbReference type="ARBA" id="ARBA00010690"/>
    </source>
</evidence>
<comment type="caution">
    <text evidence="13">Lacks conserved residue(s) required for the propagation of feature annotation.</text>
</comment>
<dbReference type="NCBIfam" id="TIGR00328">
    <property type="entry name" value="flhB"/>
    <property type="match status" value="1"/>
</dbReference>
<evidence type="ECO:0000256" key="13">
    <source>
        <dbReference type="RuleBase" id="RU364091"/>
    </source>
</evidence>
<feature type="transmembrane region" description="Helical" evidence="13">
    <location>
        <begin position="64"/>
        <end position="83"/>
    </location>
</feature>
<dbReference type="Pfam" id="PF01312">
    <property type="entry name" value="Bac_export_2"/>
    <property type="match status" value="1"/>
</dbReference>
<evidence type="ECO:0000313" key="15">
    <source>
        <dbReference type="Proteomes" id="UP001519921"/>
    </source>
</evidence>
<evidence type="ECO:0000313" key="14">
    <source>
        <dbReference type="EMBL" id="MBW6408546.1"/>
    </source>
</evidence>
<comment type="similarity">
    <text evidence="3 13">Belongs to the type III secretion exporter family.</text>
</comment>
<dbReference type="SUPFAM" id="SSF160544">
    <property type="entry name" value="EscU C-terminal domain-like"/>
    <property type="match status" value="1"/>
</dbReference>
<keyword evidence="7 13" id="KW-0812">Transmembrane</keyword>
<name>A0ABS7AIQ6_9CLOT</name>
<dbReference type="Gene3D" id="3.40.1690.10">
    <property type="entry name" value="secretion proteins EscU"/>
    <property type="match status" value="1"/>
</dbReference>
<sequence length="611" mass="68365">MIDTFYFLALFFIFLRLSSYFLVVNVFFPKGTPYILKGVLCLIFSFGILGLTDYSSLNEINSTYLLAFFALSEIMNGIVLGFVTNLIFEMVRFAGAWIDIHVGFAMVSILDPTSHTQTTLFGNFSYMISMVLFFIIDGHHMIIKLLAGSFNILPIGKTLVYQETILVVIKTICEYFILGVKIALPLVLIIVITDLCLGLIVRVVPAIPVMIFGLPIKNILGFITYILLLPLIFKLISGAIYNLPNIFEQIFKAIPALPLVLIFSDDKTEEATPKKKSDARKKGQVARSKEVSTALTMAICTIVVSALWGTIIETFKGTMIYFFNFPQLNNLGQLSLGNVGIFSIIKIVILFLLFAIPIMIGGIAASLMQTGFMFTREPLKPSLGKLNPLKGLKNMFSKRTFTGLIKNIVVVIIISILAYQYVKENYVKIMNISNLYLPSLGDEIKLLVVGIFIKITIALIIIAAIDYFIQFRLHNKELRMSKQEIKDEYKQAEGDPQVKGKIKQKQKEIGMRRMMQSVADATVVITNPTHLAIALKYEEGGEMNAPKVVAKGADYVALKLKKIAQDNDVPIIENKPLARLMYEKVEIDQDIPQDLYQGVAEVLAVVLKLKK</sequence>
<feature type="transmembrane region" description="Helical" evidence="13">
    <location>
        <begin position="6"/>
        <end position="27"/>
    </location>
</feature>
<evidence type="ECO:0000256" key="10">
    <source>
        <dbReference type="ARBA" id="ARBA00022989"/>
    </source>
</evidence>
<feature type="transmembrane region" description="Helical" evidence="13">
    <location>
        <begin position="403"/>
        <end position="422"/>
    </location>
</feature>
<evidence type="ECO:0000256" key="6">
    <source>
        <dbReference type="ARBA" id="ARBA00022475"/>
    </source>
</evidence>
<accession>A0ABS7AIQ6</accession>
<comment type="similarity">
    <text evidence="2">Belongs to the FliR/MopE/SpaR family.</text>
</comment>
<keyword evidence="12 13" id="KW-1006">Bacterial flagellum protein export</keyword>
<reference evidence="14 15" key="1">
    <citation type="submission" date="2021-07" db="EMBL/GenBank/DDBJ databases">
        <title>Clostridium weizhouense sp. nov., an anaerobic bacterium isolated from activated sludge of Petroleum wastewater.</title>
        <authorList>
            <person name="Li Q."/>
        </authorList>
    </citation>
    <scope>NUCLEOTIDE SEQUENCE [LARGE SCALE GENOMIC DNA]</scope>
    <source>
        <strain evidence="14 15">YB-6</strain>
    </source>
</reference>
<keyword evidence="6 13" id="KW-1003">Cell membrane</keyword>
<dbReference type="PRINTS" id="PR00950">
    <property type="entry name" value="TYPE3IMSPROT"/>
</dbReference>
<gene>
    <name evidence="13" type="primary">flhB</name>
    <name evidence="14" type="ORF">KYD98_00405</name>
</gene>
<dbReference type="InterPro" id="IPR006135">
    <property type="entry name" value="T3SS_substrate_exporter"/>
</dbReference>
<evidence type="ECO:0000256" key="1">
    <source>
        <dbReference type="ARBA" id="ARBA00004651"/>
    </source>
</evidence>
<evidence type="ECO:0000256" key="12">
    <source>
        <dbReference type="ARBA" id="ARBA00023225"/>
    </source>
</evidence>
<proteinExistence type="inferred from homology"/>
<dbReference type="NCBIfam" id="NF009411">
    <property type="entry name" value="PRK12772.1"/>
    <property type="match status" value="1"/>
</dbReference>
<feature type="transmembrane region" description="Helical" evidence="13">
    <location>
        <begin position="34"/>
        <end position="52"/>
    </location>
</feature>
<feature type="transmembrane region" description="Helical" evidence="13">
    <location>
        <begin position="219"/>
        <end position="240"/>
    </location>
</feature>
<keyword evidence="8 13" id="KW-1005">Bacterial flagellum biogenesis</keyword>
<feature type="transmembrane region" description="Helical" evidence="13">
    <location>
        <begin position="446"/>
        <end position="469"/>
    </location>
</feature>
<keyword evidence="11 13" id="KW-0472">Membrane</keyword>
<keyword evidence="5 13" id="KW-0813">Transport</keyword>
<evidence type="ECO:0000256" key="8">
    <source>
        <dbReference type="ARBA" id="ARBA00022795"/>
    </source>
</evidence>
<organism evidence="14 15">
    <name type="scientific">Clostridium weizhouense</name>
    <dbReference type="NCBI Taxonomy" id="2859781"/>
    <lineage>
        <taxon>Bacteria</taxon>
        <taxon>Bacillati</taxon>
        <taxon>Bacillota</taxon>
        <taxon>Clostridia</taxon>
        <taxon>Eubacteriales</taxon>
        <taxon>Clostridiaceae</taxon>
        <taxon>Clostridium</taxon>
    </lineage>
</organism>
<dbReference type="Proteomes" id="UP001519921">
    <property type="component" value="Unassembled WGS sequence"/>
</dbReference>
<feature type="transmembrane region" description="Helical" evidence="13">
    <location>
        <begin position="341"/>
        <end position="367"/>
    </location>
</feature>
<evidence type="ECO:0000256" key="4">
    <source>
        <dbReference type="ARBA" id="ARBA00021622"/>
    </source>
</evidence>
<dbReference type="InterPro" id="IPR029025">
    <property type="entry name" value="T3SS_substrate_exporter_C"/>
</dbReference>
<dbReference type="Gene3D" id="6.10.250.2080">
    <property type="match status" value="1"/>
</dbReference>
<protein>
    <recommendedName>
        <fullName evidence="4 13">Flagellar biosynthetic protein FlhB</fullName>
    </recommendedName>
</protein>